<feature type="region of interest" description="Disordered" evidence="5">
    <location>
        <begin position="179"/>
        <end position="217"/>
    </location>
</feature>
<dbReference type="GO" id="GO:0005737">
    <property type="term" value="C:cytoplasm"/>
    <property type="evidence" value="ECO:0007669"/>
    <property type="project" value="TreeGrafter"/>
</dbReference>
<evidence type="ECO:0000256" key="2">
    <source>
        <dbReference type="PIRSR" id="PIRSR600246-1"/>
    </source>
</evidence>
<feature type="coiled-coil region" evidence="4">
    <location>
        <begin position="291"/>
        <end position="326"/>
    </location>
</feature>
<dbReference type="EMBL" id="HBUF01411161">
    <property type="protein sequence ID" value="CAG6739074.1"/>
    <property type="molecule type" value="Transcribed_RNA"/>
</dbReference>
<dbReference type="Gene3D" id="3.60.20.30">
    <property type="entry name" value="(Glycosyl)asparaginase"/>
    <property type="match status" value="1"/>
</dbReference>
<keyword evidence="4" id="KW-0175">Coiled coil</keyword>
<dbReference type="Pfam" id="PF01112">
    <property type="entry name" value="Asparaginase_2"/>
    <property type="match status" value="2"/>
</dbReference>
<dbReference type="AlphaFoldDB" id="A0A8D8Z244"/>
<evidence type="ECO:0000256" key="3">
    <source>
        <dbReference type="PIRSR" id="PIRSR600246-3"/>
    </source>
</evidence>
<dbReference type="SUPFAM" id="SSF56235">
    <property type="entry name" value="N-terminal nucleophile aminohydrolases (Ntn hydrolases)"/>
    <property type="match status" value="1"/>
</dbReference>
<accession>A0A8D8Z244</accession>
<proteinExistence type="inferred from homology"/>
<dbReference type="InterPro" id="IPR029055">
    <property type="entry name" value="Ntn_hydrolases_N"/>
</dbReference>
<feature type="region of interest" description="Disordered" evidence="5">
    <location>
        <begin position="251"/>
        <end position="272"/>
    </location>
</feature>
<feature type="region of interest" description="Disordered" evidence="5">
    <location>
        <begin position="359"/>
        <end position="388"/>
    </location>
</feature>
<evidence type="ECO:0000256" key="5">
    <source>
        <dbReference type="SAM" id="MobiDB-lite"/>
    </source>
</evidence>
<organism evidence="6">
    <name type="scientific">Cacopsylla melanoneura</name>
    <dbReference type="NCBI Taxonomy" id="428564"/>
    <lineage>
        <taxon>Eukaryota</taxon>
        <taxon>Metazoa</taxon>
        <taxon>Ecdysozoa</taxon>
        <taxon>Arthropoda</taxon>
        <taxon>Hexapoda</taxon>
        <taxon>Insecta</taxon>
        <taxon>Pterygota</taxon>
        <taxon>Neoptera</taxon>
        <taxon>Paraneoptera</taxon>
        <taxon>Hemiptera</taxon>
        <taxon>Sternorrhyncha</taxon>
        <taxon>Psylloidea</taxon>
        <taxon>Psyllidae</taxon>
        <taxon>Psyllinae</taxon>
        <taxon>Cacopsylla</taxon>
    </lineage>
</organism>
<feature type="active site" description="Nucleophile" evidence="2">
    <location>
        <position position="395"/>
    </location>
</feature>
<evidence type="ECO:0000256" key="1">
    <source>
        <dbReference type="ARBA" id="ARBA00010872"/>
    </source>
</evidence>
<evidence type="ECO:0000256" key="4">
    <source>
        <dbReference type="SAM" id="Coils"/>
    </source>
</evidence>
<feature type="compositionally biased region" description="Basic and acidic residues" evidence="5">
    <location>
        <begin position="369"/>
        <end position="384"/>
    </location>
</feature>
<comment type="similarity">
    <text evidence="1">Belongs to the Ntn-hydrolase family.</text>
</comment>
<evidence type="ECO:0000313" key="6">
    <source>
        <dbReference type="EMBL" id="CAG6739074.1"/>
    </source>
</evidence>
<feature type="site" description="Cleavage; by autolysis" evidence="3">
    <location>
        <begin position="394"/>
        <end position="395"/>
    </location>
</feature>
<sequence length="628" mass="69486">MSSASAGPTGKGFVGIHIGAGKHSKKRYPLYSKVLAMACKQAINLIQNGGSALKATALATALLEDCKLFNAGSGSNLTWEGGVECDAGIMDGKTGLSGAVGAVSRVQNPIHVAYQLCQNQCGLDNGLIRPCMMVGHGAVEYAWETGASRVFETEAEMVSPYAQRDYVKTKEKVNELRQQAEENVKIKAERNMAEEDDDKETRPSTSNENPIGENNTKLIGEKSSFLLNSTYRTVVKDSTGSANIVHRTVEKASSTRSIDGKVRKRKLDTNPLDQEYEEDVEDLVGKSAKSNQDTSEQIDNLMEESVKANQEDREDINNDIDILEESAKVNKETETEKKLDKQIRLDRRPCGIVYEKVDEREEDEEEMEEIRGKVDKEEEEREKVEEEEEELRLDTVGVVCVDLAGNVASSCSSGGIILKRSGRIGQACIRGSGWWAQNPTANSYGVATSTTGPGEYLIRTSLAREVARVFENKVVSSPDGSEDEEEDLVHDGNSVLLEKCIREQFLESTFLRDVPFPKQAGLILLLTSPHDNAPEEFLWAFSSHSFCVGYMSTQDKQPHKKRFGAIQKSVQEQNRFGVSSFGRNSEDRHDVPILGSNGMLFTWVTPHFQHGELEEEEENKTESVSSSF</sequence>
<feature type="compositionally biased region" description="Polar residues" evidence="5">
    <location>
        <begin position="203"/>
        <end position="217"/>
    </location>
</feature>
<protein>
    <submittedName>
        <fullName evidence="6">Threonine aspartase 1</fullName>
    </submittedName>
</protein>
<reference evidence="6" key="1">
    <citation type="submission" date="2021-05" db="EMBL/GenBank/DDBJ databases">
        <authorList>
            <person name="Alioto T."/>
            <person name="Alioto T."/>
            <person name="Gomez Garrido J."/>
        </authorList>
    </citation>
    <scope>NUCLEOTIDE SEQUENCE</scope>
</reference>
<dbReference type="PANTHER" id="PTHR10188:SF8">
    <property type="entry name" value="THREONINE ASPARTASE 1"/>
    <property type="match status" value="1"/>
</dbReference>
<dbReference type="GO" id="GO:0004298">
    <property type="term" value="F:threonine-type endopeptidase activity"/>
    <property type="evidence" value="ECO:0007669"/>
    <property type="project" value="TreeGrafter"/>
</dbReference>
<dbReference type="PANTHER" id="PTHR10188">
    <property type="entry name" value="L-ASPARAGINASE"/>
    <property type="match status" value="1"/>
</dbReference>
<feature type="compositionally biased region" description="Basic and acidic residues" evidence="5">
    <location>
        <begin position="179"/>
        <end position="193"/>
    </location>
</feature>
<dbReference type="GO" id="GO:0051604">
    <property type="term" value="P:protein maturation"/>
    <property type="evidence" value="ECO:0007669"/>
    <property type="project" value="TreeGrafter"/>
</dbReference>
<name>A0A8D8Z244_9HEMI</name>
<dbReference type="InterPro" id="IPR000246">
    <property type="entry name" value="Peptidase_T2"/>
</dbReference>